<accession>A0A4S4N5J8</accession>
<dbReference type="GO" id="GO:0005506">
    <property type="term" value="F:iron ion binding"/>
    <property type="evidence" value="ECO:0007669"/>
    <property type="project" value="UniProtKB-ARBA"/>
</dbReference>
<organism evidence="1 2">
    <name type="scientific">Aliishimia ponticola</name>
    <dbReference type="NCBI Taxonomy" id="2499833"/>
    <lineage>
        <taxon>Bacteria</taxon>
        <taxon>Pseudomonadati</taxon>
        <taxon>Pseudomonadota</taxon>
        <taxon>Alphaproteobacteria</taxon>
        <taxon>Rhodobacterales</taxon>
        <taxon>Paracoccaceae</taxon>
        <taxon>Aliishimia</taxon>
    </lineage>
</organism>
<keyword evidence="1" id="KW-0223">Dioxygenase</keyword>
<dbReference type="GO" id="GO:0016706">
    <property type="term" value="F:2-oxoglutarate-dependent dioxygenase activity"/>
    <property type="evidence" value="ECO:0007669"/>
    <property type="project" value="UniProtKB-ARBA"/>
</dbReference>
<evidence type="ECO:0000313" key="2">
    <source>
        <dbReference type="Proteomes" id="UP000306602"/>
    </source>
</evidence>
<dbReference type="Gene3D" id="2.60.120.620">
    <property type="entry name" value="q2cbj1_9rhob like domain"/>
    <property type="match status" value="1"/>
</dbReference>
<reference evidence="1 2" key="1">
    <citation type="submission" date="2019-04" db="EMBL/GenBank/DDBJ databases">
        <title>Shimia ponticola sp. nov., isolated from seawater.</title>
        <authorList>
            <person name="Kim Y.-O."/>
            <person name="Yoon J.-H."/>
        </authorList>
    </citation>
    <scope>NUCLEOTIDE SEQUENCE [LARGE SCALE GENOMIC DNA]</scope>
    <source>
        <strain evidence="1 2">MYP11</strain>
    </source>
</reference>
<dbReference type="Proteomes" id="UP000306602">
    <property type="component" value="Unassembled WGS sequence"/>
</dbReference>
<comment type="caution">
    <text evidence="1">The sequence shown here is derived from an EMBL/GenBank/DDBJ whole genome shotgun (WGS) entry which is preliminary data.</text>
</comment>
<dbReference type="InterPro" id="IPR008775">
    <property type="entry name" value="Phytyl_CoA_dOase-like"/>
</dbReference>
<gene>
    <name evidence="1" type="ORF">E4Z66_18140</name>
</gene>
<dbReference type="OrthoDB" id="2560571at2"/>
<proteinExistence type="predicted"/>
<name>A0A4S4N5J8_9RHOB</name>
<dbReference type="Pfam" id="PF05721">
    <property type="entry name" value="PhyH"/>
    <property type="match status" value="1"/>
</dbReference>
<dbReference type="RefSeq" id="WP_136464491.1">
    <property type="nucleotide sequence ID" value="NZ_SRKY01000006.1"/>
</dbReference>
<sequence>MNEYAPSELNEDAAEVYARDGIVCIRQAFSPSEVEFLREIAAKDMAAPSKMSEDATREGSGRFFSDTFVVKHIPELSRIVEDSSAADYASKLLQSKKINLIFDQFLIKEPGTSTPTVWHHDQTYWPVAGDQVCTMWVALDPVTKETGAVEYVKGSHRWGQRYKAESFVDKDRYKEDLPPVPDIDSMRDDLDLIMFEMQPGDVTVHHGLTVHGAPGNSRNDQSRRAYVMRMAGADVTYDPRPNLQPMLADPGIPVGAPLDSALFPVLRQ</sequence>
<dbReference type="AlphaFoldDB" id="A0A4S4N5J8"/>
<dbReference type="EMBL" id="SRKY01000006">
    <property type="protein sequence ID" value="THH34364.1"/>
    <property type="molecule type" value="Genomic_DNA"/>
</dbReference>
<dbReference type="PANTHER" id="PTHR20883">
    <property type="entry name" value="PHYTANOYL-COA DIOXYGENASE DOMAIN CONTAINING 1"/>
    <property type="match status" value="1"/>
</dbReference>
<evidence type="ECO:0000313" key="1">
    <source>
        <dbReference type="EMBL" id="THH34364.1"/>
    </source>
</evidence>
<protein>
    <submittedName>
        <fullName evidence="1">Phytanoyl-CoA dioxygenase family protein</fullName>
    </submittedName>
</protein>
<dbReference type="SUPFAM" id="SSF51197">
    <property type="entry name" value="Clavaminate synthase-like"/>
    <property type="match status" value="1"/>
</dbReference>
<dbReference type="PANTHER" id="PTHR20883:SF49">
    <property type="entry name" value="PHYTANOYL-COA DIOXYGENASE"/>
    <property type="match status" value="1"/>
</dbReference>
<keyword evidence="1" id="KW-0560">Oxidoreductase</keyword>
<keyword evidence="2" id="KW-1185">Reference proteome</keyword>